<evidence type="ECO:0000256" key="1">
    <source>
        <dbReference type="SAM" id="MobiDB-lite"/>
    </source>
</evidence>
<sequence>MPLARPALRLSAALIAGAATICLLAACAGTSGGSTGQASPNSTDASSAPSAGATDAGRPTPTFSPTPTPSPTPVTLTQDQVWTAQQVYSYNPNFTVDPDYKVQGGSAADQLVQLKGVSFGWLNETSNDIIEVAVAHPNSANVAQFDGSVAATSQQVPIDGAPSGTVSYFDVKNGVGTLQIFTNNGYWVVIDSKTFLEPGDSYQVASAVMGNLH</sequence>
<reference evidence="4" key="1">
    <citation type="journal article" date="2019" name="Int. J. Syst. Evol. Microbiol.">
        <title>The Global Catalogue of Microorganisms (GCM) 10K type strain sequencing project: providing services to taxonomists for standard genome sequencing and annotation.</title>
        <authorList>
            <consortium name="The Broad Institute Genomics Platform"/>
            <consortium name="The Broad Institute Genome Sequencing Center for Infectious Disease"/>
            <person name="Wu L."/>
            <person name="Ma J."/>
        </authorList>
    </citation>
    <scope>NUCLEOTIDE SEQUENCE [LARGE SCALE GENOMIC DNA]</scope>
    <source>
        <strain evidence="4">CGMCC 1.10363</strain>
    </source>
</reference>
<keyword evidence="4" id="KW-1185">Reference proteome</keyword>
<evidence type="ECO:0000313" key="4">
    <source>
        <dbReference type="Proteomes" id="UP001595900"/>
    </source>
</evidence>
<accession>A0ABV8Q5B1</accession>
<feature type="region of interest" description="Disordered" evidence="1">
    <location>
        <begin position="33"/>
        <end position="75"/>
    </location>
</feature>
<name>A0ABV8Q5B1_9MICO</name>
<feature type="signal peptide" evidence="2">
    <location>
        <begin position="1"/>
        <end position="25"/>
    </location>
</feature>
<dbReference type="RefSeq" id="WP_390227973.1">
    <property type="nucleotide sequence ID" value="NZ_JBHSCN010000004.1"/>
</dbReference>
<evidence type="ECO:0000313" key="3">
    <source>
        <dbReference type="EMBL" id="MFC4243004.1"/>
    </source>
</evidence>
<dbReference type="PROSITE" id="PS51257">
    <property type="entry name" value="PROKAR_LIPOPROTEIN"/>
    <property type="match status" value="1"/>
</dbReference>
<evidence type="ECO:0000256" key="2">
    <source>
        <dbReference type="SAM" id="SignalP"/>
    </source>
</evidence>
<feature type="chain" id="PRO_5046241665" description="Lipoprotein LpqN" evidence="2">
    <location>
        <begin position="26"/>
        <end position="213"/>
    </location>
</feature>
<gene>
    <name evidence="3" type="ORF">ACFOYW_06440</name>
</gene>
<dbReference type="Proteomes" id="UP001595900">
    <property type="component" value="Unassembled WGS sequence"/>
</dbReference>
<proteinExistence type="predicted"/>
<keyword evidence="2" id="KW-0732">Signal</keyword>
<feature type="compositionally biased region" description="Polar residues" evidence="1">
    <location>
        <begin position="37"/>
        <end position="49"/>
    </location>
</feature>
<comment type="caution">
    <text evidence="3">The sequence shown here is derived from an EMBL/GenBank/DDBJ whole genome shotgun (WGS) entry which is preliminary data.</text>
</comment>
<evidence type="ECO:0008006" key="5">
    <source>
        <dbReference type="Google" id="ProtNLM"/>
    </source>
</evidence>
<organism evidence="3 4">
    <name type="scientific">Gryllotalpicola reticulitermitis</name>
    <dbReference type="NCBI Taxonomy" id="1184153"/>
    <lineage>
        <taxon>Bacteria</taxon>
        <taxon>Bacillati</taxon>
        <taxon>Actinomycetota</taxon>
        <taxon>Actinomycetes</taxon>
        <taxon>Micrococcales</taxon>
        <taxon>Microbacteriaceae</taxon>
        <taxon>Gryllotalpicola</taxon>
    </lineage>
</organism>
<feature type="compositionally biased region" description="Pro residues" evidence="1">
    <location>
        <begin position="62"/>
        <end position="72"/>
    </location>
</feature>
<dbReference type="EMBL" id="JBHSCN010000004">
    <property type="protein sequence ID" value="MFC4243004.1"/>
    <property type="molecule type" value="Genomic_DNA"/>
</dbReference>
<protein>
    <recommendedName>
        <fullName evidence="5">Lipoprotein LpqN</fullName>
    </recommendedName>
</protein>